<keyword evidence="2" id="KW-1185">Reference proteome</keyword>
<organism evidence="1 2">
    <name type="scientific">Micromonospora humi</name>
    <dbReference type="NCBI Taxonomy" id="745366"/>
    <lineage>
        <taxon>Bacteria</taxon>
        <taxon>Bacillati</taxon>
        <taxon>Actinomycetota</taxon>
        <taxon>Actinomycetes</taxon>
        <taxon>Micromonosporales</taxon>
        <taxon>Micromonosporaceae</taxon>
        <taxon>Micromonospora</taxon>
    </lineage>
</organism>
<gene>
    <name evidence="1" type="ORF">GA0070213_114171</name>
</gene>
<proteinExistence type="predicted"/>
<dbReference type="EMBL" id="FMDM01000014">
    <property type="protein sequence ID" value="SCG74767.1"/>
    <property type="molecule type" value="Genomic_DNA"/>
</dbReference>
<sequence>MIAVASAAALVLASVRSDGLQGLASMRLALIKGGPRRRS</sequence>
<dbReference type="Proteomes" id="UP000199360">
    <property type="component" value="Unassembled WGS sequence"/>
</dbReference>
<evidence type="ECO:0000313" key="1">
    <source>
        <dbReference type="EMBL" id="SCG74767.1"/>
    </source>
</evidence>
<name>A0A1C5JW94_9ACTN</name>
<dbReference type="AlphaFoldDB" id="A0A1C5JW94"/>
<reference evidence="2" key="1">
    <citation type="submission" date="2016-06" db="EMBL/GenBank/DDBJ databases">
        <authorList>
            <person name="Varghese N."/>
            <person name="Submissions Spin"/>
        </authorList>
    </citation>
    <scope>NUCLEOTIDE SEQUENCE [LARGE SCALE GENOMIC DNA]</scope>
    <source>
        <strain evidence="2">DSM 45647</strain>
    </source>
</reference>
<evidence type="ECO:0000313" key="2">
    <source>
        <dbReference type="Proteomes" id="UP000199360"/>
    </source>
</evidence>
<dbReference type="STRING" id="745366.GA0070213_114171"/>
<protein>
    <submittedName>
        <fullName evidence="1">Uncharacterized protein</fullName>
    </submittedName>
</protein>
<accession>A0A1C5JW94</accession>